<dbReference type="RefSeq" id="WP_193932043.1">
    <property type="nucleotide sequence ID" value="NZ_CAWPMZ010000048.1"/>
</dbReference>
<dbReference type="EMBL" id="JADEWN010000023">
    <property type="protein sequence ID" value="MBE9190871.1"/>
    <property type="molecule type" value="Genomic_DNA"/>
</dbReference>
<comment type="caution">
    <text evidence="1">The sequence shown here is derived from an EMBL/GenBank/DDBJ whole genome shotgun (WGS) entry which is preliminary data.</text>
</comment>
<dbReference type="Gene3D" id="3.40.50.150">
    <property type="entry name" value="Vaccinia Virus protein VP39"/>
    <property type="match status" value="1"/>
</dbReference>
<proteinExistence type="predicted"/>
<sequence length="135" mass="15809">MLKPNGVYLHCQSKRTEHQTEFENQWLEILQNQPGFQPETYNASQQEVTQLLLQQGAKIEYVIAAQWQIAQTVGELLDIYQTKPHASCWYVPNDVFLKAMQSFRSWCQSHYKSLDVLLSSDAKFEILVVRDWGWT</sequence>
<gene>
    <name evidence="1" type="ORF">IQ230_11010</name>
</gene>
<protein>
    <submittedName>
        <fullName evidence="1">Uncharacterized protein</fullName>
    </submittedName>
</protein>
<organism evidence="1 2">
    <name type="scientific">Gloeocapsopsis crepidinum LEGE 06123</name>
    <dbReference type="NCBI Taxonomy" id="588587"/>
    <lineage>
        <taxon>Bacteria</taxon>
        <taxon>Bacillati</taxon>
        <taxon>Cyanobacteriota</taxon>
        <taxon>Cyanophyceae</taxon>
        <taxon>Oscillatoriophycideae</taxon>
        <taxon>Chroococcales</taxon>
        <taxon>Chroococcaceae</taxon>
        <taxon>Gloeocapsopsis</taxon>
    </lineage>
</organism>
<evidence type="ECO:0000313" key="1">
    <source>
        <dbReference type="EMBL" id="MBE9190871.1"/>
    </source>
</evidence>
<reference evidence="1 2" key="1">
    <citation type="submission" date="2020-10" db="EMBL/GenBank/DDBJ databases">
        <authorList>
            <person name="Castelo-Branco R."/>
            <person name="Eusebio N."/>
            <person name="Adriana R."/>
            <person name="Vieira A."/>
            <person name="Brugerolle De Fraissinette N."/>
            <person name="Rezende De Castro R."/>
            <person name="Schneider M.P."/>
            <person name="Vasconcelos V."/>
            <person name="Leao P.N."/>
        </authorList>
    </citation>
    <scope>NUCLEOTIDE SEQUENCE [LARGE SCALE GENOMIC DNA]</scope>
    <source>
        <strain evidence="1 2">LEGE 06123</strain>
    </source>
</reference>
<dbReference type="InterPro" id="IPR029063">
    <property type="entry name" value="SAM-dependent_MTases_sf"/>
</dbReference>
<dbReference type="Gene3D" id="1.10.8.900">
    <property type="match status" value="1"/>
</dbReference>
<name>A0ABR9URH4_9CHRO</name>
<evidence type="ECO:0000313" key="2">
    <source>
        <dbReference type="Proteomes" id="UP000651156"/>
    </source>
</evidence>
<accession>A0ABR9URH4</accession>
<keyword evidence="2" id="KW-1185">Reference proteome</keyword>
<dbReference type="Proteomes" id="UP000651156">
    <property type="component" value="Unassembled WGS sequence"/>
</dbReference>